<evidence type="ECO:0000256" key="7">
    <source>
        <dbReference type="ARBA" id="ARBA00022842"/>
    </source>
</evidence>
<evidence type="ECO:0000256" key="3">
    <source>
        <dbReference type="ARBA" id="ARBA00012094"/>
    </source>
</evidence>
<dbReference type="OrthoDB" id="9971669at2759"/>
<reference evidence="16" key="1">
    <citation type="journal article" date="2019" name="G3 (Bethesda)">
        <title>Genome Assemblies of Two Rare Opportunistic Yeast Pathogens: Diutina rugosa (syn. Candida rugosa) and Trichomonascus ciferrii (syn. Candida ciferrii).</title>
        <authorList>
            <person name="Mixao V."/>
            <person name="Saus E."/>
            <person name="Hansen A.P."/>
            <person name="Lass-Florl C."/>
            <person name="Gabaldon T."/>
        </authorList>
    </citation>
    <scope>NUCLEOTIDE SEQUENCE</scope>
    <source>
        <strain evidence="16">CBS 4856</strain>
    </source>
</reference>
<gene>
    <name evidence="16" type="ORF">TRICI_000239</name>
</gene>
<accession>A0A642VE27</accession>
<evidence type="ECO:0000256" key="6">
    <source>
        <dbReference type="ARBA" id="ARBA00022837"/>
    </source>
</evidence>
<comment type="cofactor">
    <cofactor evidence="13">
        <name>Mg(2+)</name>
        <dbReference type="ChEBI" id="CHEBI:18420"/>
    </cofactor>
    <cofactor evidence="13">
        <name>Ca(2+)</name>
        <dbReference type="ChEBI" id="CHEBI:29108"/>
    </cofactor>
</comment>
<evidence type="ECO:0000256" key="2">
    <source>
        <dbReference type="ARBA" id="ARBA00010211"/>
    </source>
</evidence>
<dbReference type="InterPro" id="IPR011234">
    <property type="entry name" value="Fumarylacetoacetase-like_C"/>
</dbReference>
<feature type="binding site" evidence="11">
    <location>
        <position position="133"/>
    </location>
    <ligand>
        <name>substrate</name>
    </ligand>
</feature>
<keyword evidence="7 12" id="KW-0460">Magnesium</keyword>
<keyword evidence="9 13" id="KW-0585">Phenylalanine catabolism</keyword>
<dbReference type="SUPFAM" id="SSF56529">
    <property type="entry name" value="FAH"/>
    <property type="match status" value="1"/>
</dbReference>
<feature type="binding site" evidence="12">
    <location>
        <position position="239"/>
    </location>
    <ligand>
        <name>Ca(2+)</name>
        <dbReference type="ChEBI" id="CHEBI:29108"/>
    </ligand>
</feature>
<feature type="binding site" evidence="12">
    <location>
        <position position="207"/>
    </location>
    <ligand>
        <name>Ca(2+)</name>
        <dbReference type="ChEBI" id="CHEBI:29108"/>
    </ligand>
</feature>
<keyword evidence="6 12" id="KW-0106">Calcium</keyword>
<dbReference type="GO" id="GO:0046872">
    <property type="term" value="F:metal ion binding"/>
    <property type="evidence" value="ECO:0007669"/>
    <property type="project" value="UniProtKB-UniRule"/>
</dbReference>
<feature type="binding site" evidence="12">
    <location>
        <position position="131"/>
    </location>
    <ligand>
        <name>Ca(2+)</name>
        <dbReference type="ChEBI" id="CHEBI:29108"/>
    </ligand>
</feature>
<comment type="similarity">
    <text evidence="2 13">Belongs to the FAH family.</text>
</comment>
<evidence type="ECO:0000256" key="8">
    <source>
        <dbReference type="ARBA" id="ARBA00022878"/>
    </source>
</evidence>
<evidence type="ECO:0000313" key="16">
    <source>
        <dbReference type="EMBL" id="KAA8917638.1"/>
    </source>
</evidence>
<feature type="binding site" evidence="12">
    <location>
        <position position="263"/>
    </location>
    <ligand>
        <name>Mg(2+)</name>
        <dbReference type="ChEBI" id="CHEBI:18420"/>
    </ligand>
</feature>
<feature type="binding site" evidence="12">
    <location>
        <position position="239"/>
    </location>
    <ligand>
        <name>Mg(2+)</name>
        <dbReference type="ChEBI" id="CHEBI:18420"/>
    </ligand>
</feature>
<dbReference type="EMBL" id="SWFS01000024">
    <property type="protein sequence ID" value="KAA8917638.1"/>
    <property type="molecule type" value="Genomic_DNA"/>
</dbReference>
<protein>
    <recommendedName>
        <fullName evidence="3 13">Fumarylacetoacetase</fullName>
        <ecNumber evidence="3 13">3.7.1.2</ecNumber>
    </recommendedName>
    <alternativeName>
        <fullName evidence="13">Fumarylacetoacetate hydrolase</fullName>
    </alternativeName>
</protein>
<dbReference type="PANTHER" id="PTHR43069:SF2">
    <property type="entry name" value="FUMARYLACETOACETASE"/>
    <property type="match status" value="1"/>
</dbReference>
<keyword evidence="17" id="KW-1185">Reference proteome</keyword>
<dbReference type="InterPro" id="IPR005959">
    <property type="entry name" value="Fumarylacetoacetase"/>
</dbReference>
<evidence type="ECO:0000256" key="9">
    <source>
        <dbReference type="ARBA" id="ARBA00023232"/>
    </source>
</evidence>
<organism evidence="16 17">
    <name type="scientific">Trichomonascus ciferrii</name>
    <dbReference type="NCBI Taxonomy" id="44093"/>
    <lineage>
        <taxon>Eukaryota</taxon>
        <taxon>Fungi</taxon>
        <taxon>Dikarya</taxon>
        <taxon>Ascomycota</taxon>
        <taxon>Saccharomycotina</taxon>
        <taxon>Dipodascomycetes</taxon>
        <taxon>Dipodascales</taxon>
        <taxon>Trichomonascaceae</taxon>
        <taxon>Trichomonascus</taxon>
        <taxon>Trichomonascus ciferrii complex</taxon>
    </lineage>
</organism>
<comment type="caution">
    <text evidence="16">The sequence shown here is derived from an EMBL/GenBank/DDBJ whole genome shotgun (WGS) entry which is preliminary data.</text>
</comment>
<dbReference type="GO" id="GO:0004334">
    <property type="term" value="F:fumarylacetoacetase activity"/>
    <property type="evidence" value="ECO:0007669"/>
    <property type="project" value="UniProtKB-UniRule"/>
</dbReference>
<evidence type="ECO:0000259" key="15">
    <source>
        <dbReference type="Pfam" id="PF09298"/>
    </source>
</evidence>
<keyword evidence="5 13" id="KW-0378">Hydrolase</keyword>
<dbReference type="Gene3D" id="3.90.850.10">
    <property type="entry name" value="Fumarylacetoacetase-like, C-terminal domain"/>
    <property type="match status" value="1"/>
</dbReference>
<evidence type="ECO:0000313" key="17">
    <source>
        <dbReference type="Proteomes" id="UP000761534"/>
    </source>
</evidence>
<proteinExistence type="inferred from homology"/>
<sequence>MSSWLKIPAGSHFSLRNLPFGIISTKGDAQKRAGVAIGNQVLDLKQFSALGGFAPLGFKETNVFSESTLNSFAALGQQVHRQVREYLQEVFTQGGKYADVLENNQQAQQQAIVPIENVQNHLPMAIGDYTDFYVGLNHAYNCGVLFRGPENALQPNYYHLPVGYHGRASSVVPSGTDLHRPCGQILENPAVKEPSFAPCKRLDYELEMAAFVCTPNKLGQRVDVNEAESHIFGYVLMNDWSARDIQAWEYVPLGPFTAKNFGTSISPWVILHDALKPFKAAPLDRPADKKVLPYLQEKDTNSVFNINLEVELKTKEGDIEVLSTGTSSKMLFSFPQMIAHHTVTGCNLNTGDLIASGTISGEDSNSFGSMLEKSKGGKEKFKVGNSERTFIEDGDTIIMRAVAKADDGCVGFGEVTGTILPPIN</sequence>
<feature type="binding site" evidence="12">
    <location>
        <position position="205"/>
    </location>
    <ligand>
        <name>Ca(2+)</name>
        <dbReference type="ChEBI" id="CHEBI:29108"/>
    </ligand>
</feature>
<dbReference type="FunFam" id="3.90.850.10:FF:000009">
    <property type="entry name" value="Fumarylacetoacetase"/>
    <property type="match status" value="1"/>
</dbReference>
<dbReference type="InterPro" id="IPR015377">
    <property type="entry name" value="Fumarylacetoacetase_N"/>
</dbReference>
<evidence type="ECO:0000259" key="14">
    <source>
        <dbReference type="Pfam" id="PF01557"/>
    </source>
</evidence>
<dbReference type="GO" id="GO:0006572">
    <property type="term" value="P:L-tyrosine catabolic process"/>
    <property type="evidence" value="ECO:0007669"/>
    <property type="project" value="UniProtKB-UniRule"/>
</dbReference>
<keyword evidence="4 12" id="KW-0479">Metal-binding</keyword>
<dbReference type="Pfam" id="PF09298">
    <property type="entry name" value="FAA_hydrolase_N"/>
    <property type="match status" value="1"/>
</dbReference>
<dbReference type="InterPro" id="IPR036663">
    <property type="entry name" value="Fumarylacetoacetase_C_sf"/>
</dbReference>
<comment type="catalytic activity">
    <reaction evidence="13">
        <text>4-fumarylacetoacetate + H2O = acetoacetate + fumarate + H(+)</text>
        <dbReference type="Rhea" id="RHEA:10244"/>
        <dbReference type="ChEBI" id="CHEBI:13705"/>
        <dbReference type="ChEBI" id="CHEBI:15377"/>
        <dbReference type="ChEBI" id="CHEBI:15378"/>
        <dbReference type="ChEBI" id="CHEBI:18034"/>
        <dbReference type="ChEBI" id="CHEBI:29806"/>
        <dbReference type="EC" id="3.7.1.2"/>
    </reaction>
</comment>
<evidence type="ECO:0000256" key="1">
    <source>
        <dbReference type="ARBA" id="ARBA00004782"/>
    </source>
</evidence>
<dbReference type="GO" id="GO:1902000">
    <property type="term" value="P:homogentisate catabolic process"/>
    <property type="evidence" value="ECO:0007669"/>
    <property type="project" value="TreeGrafter"/>
</dbReference>
<comment type="pathway">
    <text evidence="1 13">Amino-acid degradation; L-phenylalanine degradation; acetoacetate and fumarate from L-phenylalanine: step 6/6.</text>
</comment>
<dbReference type="AlphaFoldDB" id="A0A642VE27"/>
<dbReference type="UniPathway" id="UPA00139">
    <property type="reaction ID" value="UER00341"/>
</dbReference>
<dbReference type="PANTHER" id="PTHR43069">
    <property type="entry name" value="FUMARYLACETOACETASE"/>
    <property type="match status" value="1"/>
</dbReference>
<evidence type="ECO:0000256" key="10">
    <source>
        <dbReference type="PIRSR" id="PIRSR605959-1"/>
    </source>
</evidence>
<feature type="binding site" evidence="11">
    <location>
        <position position="147"/>
    </location>
    <ligand>
        <name>substrate</name>
    </ligand>
</feature>
<evidence type="ECO:0000256" key="12">
    <source>
        <dbReference type="PIRSR" id="PIRSR605959-3"/>
    </source>
</evidence>
<dbReference type="SUPFAM" id="SSF63433">
    <property type="entry name" value="Fumarylacetoacetate hydrolase, FAH, N-terminal domain"/>
    <property type="match status" value="1"/>
</dbReference>
<dbReference type="VEuPathDB" id="FungiDB:TRICI_000239"/>
<keyword evidence="8 13" id="KW-0828">Tyrosine catabolism</keyword>
<dbReference type="Proteomes" id="UP000761534">
    <property type="component" value="Unassembled WGS sequence"/>
</dbReference>
<evidence type="ECO:0000256" key="13">
    <source>
        <dbReference type="RuleBase" id="RU366008"/>
    </source>
</evidence>
<feature type="binding site" evidence="11">
    <location>
        <position position="250"/>
    </location>
    <ligand>
        <name>substrate</name>
    </ligand>
</feature>
<feature type="domain" description="Fumarylacetoacetase N-terminal" evidence="15">
    <location>
        <begin position="17"/>
        <end position="123"/>
    </location>
</feature>
<dbReference type="NCBIfam" id="TIGR01266">
    <property type="entry name" value="fum_ac_acetase"/>
    <property type="match status" value="1"/>
</dbReference>
<evidence type="ECO:0000256" key="11">
    <source>
        <dbReference type="PIRSR" id="PIRSR605959-2"/>
    </source>
</evidence>
<feature type="binding site" evidence="12">
    <location>
        <position position="259"/>
    </location>
    <ligand>
        <name>Mg(2+)</name>
        <dbReference type="ChEBI" id="CHEBI:18420"/>
    </ligand>
</feature>
<dbReference type="Gene3D" id="2.30.30.230">
    <property type="entry name" value="Fumarylacetoacetase, N-terminal domain"/>
    <property type="match status" value="1"/>
</dbReference>
<dbReference type="GO" id="GO:0006559">
    <property type="term" value="P:L-phenylalanine catabolic process"/>
    <property type="evidence" value="ECO:0007669"/>
    <property type="project" value="UniProtKB-UniRule"/>
</dbReference>
<feature type="active site" description="Proton acceptor" evidence="10">
    <location>
        <position position="138"/>
    </location>
</feature>
<name>A0A642VE27_9ASCO</name>
<dbReference type="InterPro" id="IPR036462">
    <property type="entry name" value="Fumarylacetoacetase_N_sf"/>
</dbReference>
<evidence type="ECO:0000256" key="4">
    <source>
        <dbReference type="ARBA" id="ARBA00022723"/>
    </source>
</evidence>
<feature type="binding site" evidence="11">
    <location>
        <position position="246"/>
    </location>
    <ligand>
        <name>substrate</name>
    </ligand>
</feature>
<dbReference type="EC" id="3.7.1.2" evidence="3 13"/>
<feature type="binding site" evidence="11">
    <location>
        <position position="358"/>
    </location>
    <ligand>
        <name>substrate</name>
    </ligand>
</feature>
<feature type="domain" description="Fumarylacetoacetase-like C-terminal" evidence="14">
    <location>
        <begin position="152"/>
        <end position="416"/>
    </location>
</feature>
<dbReference type="Pfam" id="PF01557">
    <property type="entry name" value="FAA_hydrolase"/>
    <property type="match status" value="1"/>
</dbReference>
<evidence type="ECO:0000256" key="5">
    <source>
        <dbReference type="ARBA" id="ARBA00022801"/>
    </source>
</evidence>